<sequence>MRFLGGAVEWRIESGLGWVEASLGCMITWLGLGDDNFRWGGAELCNVVYIPVAVVLREGEKEQWHRKACLSADHHVAVIDCDSDVE</sequence>
<dbReference type="Proteomes" id="UP000886998">
    <property type="component" value="Unassembled WGS sequence"/>
</dbReference>
<evidence type="ECO:0000313" key="1">
    <source>
        <dbReference type="EMBL" id="GFS33350.1"/>
    </source>
</evidence>
<gene>
    <name evidence="1" type="ORF">TNIN_353171</name>
</gene>
<comment type="caution">
    <text evidence="1">The sequence shown here is derived from an EMBL/GenBank/DDBJ whole genome shotgun (WGS) entry which is preliminary data.</text>
</comment>
<evidence type="ECO:0000313" key="2">
    <source>
        <dbReference type="Proteomes" id="UP000886998"/>
    </source>
</evidence>
<reference evidence="1" key="1">
    <citation type="submission" date="2020-08" db="EMBL/GenBank/DDBJ databases">
        <title>Multicomponent nature underlies the extraordinary mechanical properties of spider dragline silk.</title>
        <authorList>
            <person name="Kono N."/>
            <person name="Nakamura H."/>
            <person name="Mori M."/>
            <person name="Yoshida Y."/>
            <person name="Ohtoshi R."/>
            <person name="Malay A.D."/>
            <person name="Moran D.A.P."/>
            <person name="Tomita M."/>
            <person name="Numata K."/>
            <person name="Arakawa K."/>
        </authorList>
    </citation>
    <scope>NUCLEOTIDE SEQUENCE</scope>
</reference>
<name>A0A8X6I6X6_9ARAC</name>
<protein>
    <submittedName>
        <fullName evidence="1">Uncharacterized protein</fullName>
    </submittedName>
</protein>
<accession>A0A8X6I6X6</accession>
<organism evidence="1 2">
    <name type="scientific">Trichonephila inaurata madagascariensis</name>
    <dbReference type="NCBI Taxonomy" id="2747483"/>
    <lineage>
        <taxon>Eukaryota</taxon>
        <taxon>Metazoa</taxon>
        <taxon>Ecdysozoa</taxon>
        <taxon>Arthropoda</taxon>
        <taxon>Chelicerata</taxon>
        <taxon>Arachnida</taxon>
        <taxon>Araneae</taxon>
        <taxon>Araneomorphae</taxon>
        <taxon>Entelegynae</taxon>
        <taxon>Araneoidea</taxon>
        <taxon>Nephilidae</taxon>
        <taxon>Trichonephila</taxon>
        <taxon>Trichonephila inaurata</taxon>
    </lineage>
</organism>
<dbReference type="AlphaFoldDB" id="A0A8X6I6X6"/>
<dbReference type="EMBL" id="BMAV01024468">
    <property type="protein sequence ID" value="GFS33350.1"/>
    <property type="molecule type" value="Genomic_DNA"/>
</dbReference>
<proteinExistence type="predicted"/>
<keyword evidence="2" id="KW-1185">Reference proteome</keyword>